<keyword evidence="1" id="KW-0175">Coiled coil</keyword>
<feature type="domain" description="Phage tail tape measure protein" evidence="2">
    <location>
        <begin position="207"/>
        <end position="423"/>
    </location>
</feature>
<dbReference type="Pfam" id="PF10145">
    <property type="entry name" value="PhageMin_Tail"/>
    <property type="match status" value="1"/>
</dbReference>
<protein>
    <submittedName>
        <fullName evidence="3">Phage tail tape measure protein</fullName>
    </submittedName>
</protein>
<evidence type="ECO:0000313" key="3">
    <source>
        <dbReference type="EMBL" id="MDA5624044.1"/>
    </source>
</evidence>
<gene>
    <name evidence="3" type="ORF">NM948_10915</name>
</gene>
<evidence type="ECO:0000256" key="1">
    <source>
        <dbReference type="SAM" id="Coils"/>
    </source>
</evidence>
<organism evidence="3 4">
    <name type="scientific">Pasteurella multocida</name>
    <dbReference type="NCBI Taxonomy" id="747"/>
    <lineage>
        <taxon>Bacteria</taxon>
        <taxon>Pseudomonadati</taxon>
        <taxon>Pseudomonadota</taxon>
        <taxon>Gammaproteobacteria</taxon>
        <taxon>Pasteurellales</taxon>
        <taxon>Pasteurellaceae</taxon>
        <taxon>Pasteurella</taxon>
    </lineage>
</organism>
<feature type="coiled-coil region" evidence="1">
    <location>
        <begin position="395"/>
        <end position="422"/>
    </location>
</feature>
<reference evidence="3" key="1">
    <citation type="submission" date="2022-07" db="EMBL/GenBank/DDBJ databases">
        <title>Genome-based characterization of novel serogroup A variants of Pasteurella multocida.</title>
        <authorList>
            <person name="Prajapati A."/>
            <person name="Yogisharadhya R."/>
            <person name="Mohanty N."/>
            <person name="Chanda M."/>
            <person name="Mendem S.K."/>
            <person name="Siddaramappa S."/>
            <person name="Shivachandra S.B."/>
        </authorList>
    </citation>
    <scope>NUCLEOTIDE SEQUENCE</scope>
    <source>
        <strain evidence="3">NIVEDIPm19</strain>
    </source>
</reference>
<comment type="caution">
    <text evidence="3">The sequence shown here is derived from an EMBL/GenBank/DDBJ whole genome shotgun (WGS) entry which is preliminary data.</text>
</comment>
<feature type="coiled-coil region" evidence="1">
    <location>
        <begin position="82"/>
        <end position="127"/>
    </location>
</feature>
<name>A0A9X3URM7_PASMD</name>
<evidence type="ECO:0000313" key="4">
    <source>
        <dbReference type="Proteomes" id="UP001145481"/>
    </source>
</evidence>
<dbReference type="AlphaFoldDB" id="A0A9X3URM7"/>
<dbReference type="Proteomes" id="UP001145481">
    <property type="component" value="Unassembled WGS sequence"/>
</dbReference>
<sequence length="751" mass="80150">MSSLNLSLMLKAQDFASRTVKSMRDNVNKSTKDIENQAKRSSSVQQNEVKKTTRLTEQAYRQIQQQARTTATAREQLGMRSERSIQNEISRTEQAYRRLKNSGTASARELARATEQHKRRIAELNAEMGKIATGQRLGNIGRGVAGAIAGVTAGAMVLAQPMNKQMTYDRQLAMVSNTAFSERDVAGRIVGKKELHSAVKNAVETGGGTKEDALSALDTLLASGAVSADIAMKLLPTLQKGAVATGASTQDLSKIAISAMQQFGMSENQIGEVLDKAVAAGQAGNFELADMARWLPQQMAAAKSAGLSGMSGFEALLVANQQARVTAGTSDQAGNNLANLLAKITSRETNDRFANLEIKGKDGKTHGVDFIKSMEAQKVKGKNSIEAFMAIMDQVIGEDKNYKELQEKLKTAKKEDQKALLEQMTNLVEGTAIGQIISDKEALLALIGMRNNVQLGQEVKNSVMNSAGAVESSHAVIADTNDFKTEQLKNSAEFAQMESLKGFNNMIGDVSAKLTDYASQYPGLTTAIAGATTGIAALSAGALVAAGSLRLLGGSAGLGLGGTLGGLSKSGSIKGGLSKGGKIGSLLNVGSLAVAGIAIASDNHDDYFAQQEAIKEKREKAQEKANVAMSGHFVNKFQYTPTTSFKTSNVNYHGAYAITDIQRSQAIAKARLNQGTLTQAQYDARVESGNARIAELTQTDLQQFGNQIQSGLKQAVENQQHTIQTHITVELDGRAVAETVSENQYRQFNRE</sequence>
<dbReference type="InterPro" id="IPR010090">
    <property type="entry name" value="Phage_tape_meas"/>
</dbReference>
<dbReference type="EMBL" id="JANJHC010000032">
    <property type="protein sequence ID" value="MDA5624044.1"/>
    <property type="molecule type" value="Genomic_DNA"/>
</dbReference>
<accession>A0A9X3URM7</accession>
<dbReference type="RefSeq" id="WP_195189103.1">
    <property type="nucleotide sequence ID" value="NZ_JADMLJ010000032.1"/>
</dbReference>
<evidence type="ECO:0000259" key="2">
    <source>
        <dbReference type="Pfam" id="PF10145"/>
    </source>
</evidence>
<proteinExistence type="predicted"/>